<evidence type="ECO:0000259" key="4">
    <source>
        <dbReference type="Pfam" id="PF13649"/>
    </source>
</evidence>
<name>A0A0S2M233_9MICC</name>
<dbReference type="InterPro" id="IPR029063">
    <property type="entry name" value="SAM-dependent_MTases_sf"/>
</dbReference>
<dbReference type="Pfam" id="PF13649">
    <property type="entry name" value="Methyltransf_25"/>
    <property type="match status" value="1"/>
</dbReference>
<dbReference type="EMBL" id="CP013200">
    <property type="protein sequence ID" value="ALO67479.1"/>
    <property type="molecule type" value="Genomic_DNA"/>
</dbReference>
<protein>
    <submittedName>
        <fullName evidence="5">Methyltransferase type 11</fullName>
    </submittedName>
</protein>
<reference evidence="6" key="1">
    <citation type="submission" date="2015-11" db="EMBL/GenBank/DDBJ databases">
        <authorList>
            <person name="Kumar R."/>
            <person name="Singh D."/>
            <person name="Swarnkar M.K."/>
            <person name="Singh A.K."/>
            <person name="Kumar S."/>
        </authorList>
    </citation>
    <scope>NUCLEOTIDE SEQUENCE [LARGE SCALE GENOMIC DNA]</scope>
    <source>
        <strain evidence="6">ERGS4:06</strain>
    </source>
</reference>
<gene>
    <name evidence="5" type="ORF">AS189_14495</name>
</gene>
<sequence length="204" mass="22384">MVNYSRAYRSYGRRDTPWERYAKVSGERISQVFEQELEGREEPFGRALDLGCGRGTYSPELAALGWDVTGVDAAPEAIAGAKARGDAAVRYVLGDATQLSLAELGTFDLFVDIGCFQGLGRQQRQAMGTGVTSLANPGATMLMLAFAWTRFRSMIEGVSQTEIEAAFPAWALLTVWPAPTAGLGWPMDRTSPQWYRMQLRSESA</sequence>
<dbReference type="Gene3D" id="3.40.50.150">
    <property type="entry name" value="Vaccinia Virus protein VP39"/>
    <property type="match status" value="1"/>
</dbReference>
<dbReference type="PANTHER" id="PTHR43464:SF19">
    <property type="entry name" value="UBIQUINONE BIOSYNTHESIS O-METHYLTRANSFERASE, MITOCHONDRIAL"/>
    <property type="match status" value="1"/>
</dbReference>
<evidence type="ECO:0000256" key="3">
    <source>
        <dbReference type="ARBA" id="ARBA00022691"/>
    </source>
</evidence>
<proteinExistence type="predicted"/>
<organism evidence="5 6">
    <name type="scientific">Arthrobacter alpinus</name>
    <dbReference type="NCBI Taxonomy" id="656366"/>
    <lineage>
        <taxon>Bacteria</taxon>
        <taxon>Bacillati</taxon>
        <taxon>Actinomycetota</taxon>
        <taxon>Actinomycetes</taxon>
        <taxon>Micrococcales</taxon>
        <taxon>Micrococcaceae</taxon>
        <taxon>Arthrobacter</taxon>
    </lineage>
</organism>
<keyword evidence="2 5" id="KW-0808">Transferase</keyword>
<dbReference type="GO" id="GO:0032259">
    <property type="term" value="P:methylation"/>
    <property type="evidence" value="ECO:0007669"/>
    <property type="project" value="UniProtKB-KW"/>
</dbReference>
<dbReference type="CDD" id="cd02440">
    <property type="entry name" value="AdoMet_MTases"/>
    <property type="match status" value="1"/>
</dbReference>
<evidence type="ECO:0000313" key="5">
    <source>
        <dbReference type="EMBL" id="ALO67479.1"/>
    </source>
</evidence>
<dbReference type="OrthoDB" id="9786503at2"/>
<dbReference type="AlphaFoldDB" id="A0A0S2M233"/>
<reference evidence="5 6" key="2">
    <citation type="journal article" date="2016" name="J. Biotechnol.">
        <title>Complete genome sequence of Arthrobacter alpinus ERGS4:06, a yellow pigmented bacterium tolerant to cold and radiations isolated from Sikkim Himalaya.</title>
        <authorList>
            <person name="Kumar R."/>
            <person name="Singh D."/>
            <person name="Swarnkar M.K."/>
            <person name="Singh A.K."/>
            <person name="Kumar S."/>
        </authorList>
    </citation>
    <scope>NUCLEOTIDE SEQUENCE [LARGE SCALE GENOMIC DNA]</scope>
    <source>
        <strain evidence="5 6">ERGS4:06</strain>
    </source>
</reference>
<dbReference type="InterPro" id="IPR041698">
    <property type="entry name" value="Methyltransf_25"/>
</dbReference>
<dbReference type="PANTHER" id="PTHR43464">
    <property type="entry name" value="METHYLTRANSFERASE"/>
    <property type="match status" value="1"/>
</dbReference>
<evidence type="ECO:0000256" key="2">
    <source>
        <dbReference type="ARBA" id="ARBA00022679"/>
    </source>
</evidence>
<evidence type="ECO:0000256" key="1">
    <source>
        <dbReference type="ARBA" id="ARBA00022603"/>
    </source>
</evidence>
<dbReference type="SUPFAM" id="SSF53335">
    <property type="entry name" value="S-adenosyl-L-methionine-dependent methyltransferases"/>
    <property type="match status" value="1"/>
</dbReference>
<keyword evidence="3" id="KW-0949">S-adenosyl-L-methionine</keyword>
<evidence type="ECO:0000313" key="6">
    <source>
        <dbReference type="Proteomes" id="UP000059574"/>
    </source>
</evidence>
<accession>A0A0S2M233</accession>
<dbReference type="Proteomes" id="UP000059574">
    <property type="component" value="Chromosome"/>
</dbReference>
<feature type="domain" description="Methyltransferase" evidence="4">
    <location>
        <begin position="48"/>
        <end position="138"/>
    </location>
</feature>
<dbReference type="GO" id="GO:0008168">
    <property type="term" value="F:methyltransferase activity"/>
    <property type="evidence" value="ECO:0007669"/>
    <property type="project" value="UniProtKB-KW"/>
</dbReference>
<dbReference type="RefSeq" id="WP_062290404.1">
    <property type="nucleotide sequence ID" value="NZ_CP013200.1"/>
</dbReference>
<keyword evidence="1 5" id="KW-0489">Methyltransferase</keyword>